<dbReference type="Pfam" id="PF00149">
    <property type="entry name" value="Metallophos"/>
    <property type="match status" value="1"/>
</dbReference>
<sequence>MSHAHWSWKPAITTLGEESSTLEKRIIDANEEEVQLQPVTPHSAATIASRLSWRQMGNNRATASRTRDLISATKRSSQGGRAPERDRQSIYDKTLCANCPTKPRRSRADSRRDVLRFHGGLRLSSPADCTEAVDKFDRDHVRAAADKANEHVVVFGARRDSFCLLGRRNHETLDACDLLVVVKIFIVFFANSRLFRLVSVAKNSKSSDMVFRSIQERVRLFSLYGESRLKLSDSPTYVQASDTVVDVDCWIEQVKQCRYLPEDHMRILCQLVRDRLVTLPNVMSLQSPITVCGDIHGQFYDLLSLLEKSGEPPHVKLLFLGDYVDRGKFSLETITLLFCLFVKYPNHVTLLRGNHETRRVTHMYGFYTEVEKKYGGTAIWRECCETFDLLPFAALIDDRTLALHGGLSPQVQTVDVMHELHRSSEVPYGGPICDLLWSDPDDSIAGWGVSPRGAGYIFGNEPVEKFSFTNNIDLVCRSHQLVMEGFLYMFQKKMCTVWSAPKYTNRCENKASILKLNWTNEPEVVHFDSHPAQNEQWPARDPCPYFL</sequence>
<dbReference type="EMBL" id="AZBU02000001">
    <property type="protein sequence ID" value="TMS34927.1"/>
    <property type="molecule type" value="Genomic_DNA"/>
</dbReference>
<evidence type="ECO:0000259" key="7">
    <source>
        <dbReference type="PROSITE" id="PS00125"/>
    </source>
</evidence>
<evidence type="ECO:0000256" key="2">
    <source>
        <dbReference type="ARBA" id="ARBA00022723"/>
    </source>
</evidence>
<dbReference type="InterPro" id="IPR029052">
    <property type="entry name" value="Metallo-depent_PP-like"/>
</dbReference>
<evidence type="ECO:0000256" key="5">
    <source>
        <dbReference type="RuleBase" id="RU004273"/>
    </source>
</evidence>
<dbReference type="SUPFAM" id="SSF56300">
    <property type="entry name" value="Metallo-dependent phosphatases"/>
    <property type="match status" value="1"/>
</dbReference>
<feature type="region of interest" description="Disordered" evidence="6">
    <location>
        <begin position="58"/>
        <end position="87"/>
    </location>
</feature>
<dbReference type="InterPro" id="IPR004843">
    <property type="entry name" value="Calcineurin-like_PHP"/>
</dbReference>
<comment type="catalytic activity">
    <reaction evidence="5">
        <text>O-phospho-L-threonyl-[protein] + H2O = L-threonyl-[protein] + phosphate</text>
        <dbReference type="Rhea" id="RHEA:47004"/>
        <dbReference type="Rhea" id="RHEA-COMP:11060"/>
        <dbReference type="Rhea" id="RHEA-COMP:11605"/>
        <dbReference type="ChEBI" id="CHEBI:15377"/>
        <dbReference type="ChEBI" id="CHEBI:30013"/>
        <dbReference type="ChEBI" id="CHEBI:43474"/>
        <dbReference type="ChEBI" id="CHEBI:61977"/>
        <dbReference type="EC" id="3.1.3.16"/>
    </reaction>
</comment>
<gene>
    <name evidence="8" type="ORF">L596_002424</name>
</gene>
<evidence type="ECO:0000256" key="6">
    <source>
        <dbReference type="SAM" id="MobiDB-lite"/>
    </source>
</evidence>
<dbReference type="EMBL" id="CM016762">
    <property type="protein sequence ID" value="TMS34927.1"/>
    <property type="molecule type" value="Genomic_DNA"/>
</dbReference>
<dbReference type="Gene3D" id="3.60.21.10">
    <property type="match status" value="1"/>
</dbReference>
<dbReference type="InterPro" id="IPR006186">
    <property type="entry name" value="Ser/Thr-sp_prot-phosphatase"/>
</dbReference>
<reference evidence="8 9" key="2">
    <citation type="journal article" date="2019" name="G3 (Bethesda)">
        <title>Hybrid Assembly of the Genome of the Entomopathogenic Nematode Steinernema carpocapsae Identifies the X-Chromosome.</title>
        <authorList>
            <person name="Serra L."/>
            <person name="Macchietto M."/>
            <person name="Macias-Munoz A."/>
            <person name="McGill C.J."/>
            <person name="Rodriguez I.M."/>
            <person name="Rodriguez B."/>
            <person name="Murad R."/>
            <person name="Mortazavi A."/>
        </authorList>
    </citation>
    <scope>NUCLEOTIDE SEQUENCE [LARGE SCALE GENOMIC DNA]</scope>
    <source>
        <strain evidence="8 9">ALL</strain>
    </source>
</reference>
<reference evidence="8 9" key="1">
    <citation type="journal article" date="2015" name="Genome Biol.">
        <title>Comparative genomics of Steinernema reveals deeply conserved gene regulatory networks.</title>
        <authorList>
            <person name="Dillman A.R."/>
            <person name="Macchietto M."/>
            <person name="Porter C.F."/>
            <person name="Rogers A."/>
            <person name="Williams B."/>
            <person name="Antoshechkin I."/>
            <person name="Lee M.M."/>
            <person name="Goodwin Z."/>
            <person name="Lu X."/>
            <person name="Lewis E.E."/>
            <person name="Goodrich-Blair H."/>
            <person name="Stock S.P."/>
            <person name="Adams B.J."/>
            <person name="Sternberg P.W."/>
            <person name="Mortazavi A."/>
        </authorList>
    </citation>
    <scope>NUCLEOTIDE SEQUENCE [LARGE SCALE GENOMIC DNA]</scope>
    <source>
        <strain evidence="8 9">ALL</strain>
    </source>
</reference>
<protein>
    <recommendedName>
        <fullName evidence="5">Serine/threonine-protein phosphatase</fullName>
        <ecNumber evidence="5">3.1.3.16</ecNumber>
    </recommendedName>
</protein>
<dbReference type="EC" id="3.1.3.16" evidence="5"/>
<comment type="cofactor">
    <cofactor evidence="1">
        <name>Mn(2+)</name>
        <dbReference type="ChEBI" id="CHEBI:29035"/>
    </cofactor>
</comment>
<dbReference type="PANTHER" id="PTHR45619">
    <property type="entry name" value="SERINE/THREONINE-PROTEIN PHOSPHATASE PP2A-RELATED"/>
    <property type="match status" value="1"/>
</dbReference>
<dbReference type="PRINTS" id="PR00114">
    <property type="entry name" value="STPHPHTASE"/>
</dbReference>
<dbReference type="Proteomes" id="UP000298663">
    <property type="component" value="Chromosome X"/>
</dbReference>
<evidence type="ECO:0000256" key="1">
    <source>
        <dbReference type="ARBA" id="ARBA00001936"/>
    </source>
</evidence>
<name>A0A4U8URZ0_STECR</name>
<keyword evidence="3 5" id="KW-0378">Hydrolase</keyword>
<evidence type="ECO:0000313" key="9">
    <source>
        <dbReference type="Proteomes" id="UP000298663"/>
    </source>
</evidence>
<accession>A0A4U8URZ0</accession>
<dbReference type="PROSITE" id="PS00125">
    <property type="entry name" value="SER_THR_PHOSPHATASE"/>
    <property type="match status" value="1"/>
</dbReference>
<dbReference type="InterPro" id="IPR047129">
    <property type="entry name" value="PPA2-like"/>
</dbReference>
<dbReference type="STRING" id="34508.A0A4U8URZ0"/>
<evidence type="ECO:0000313" key="8">
    <source>
        <dbReference type="EMBL" id="TMS34927.1"/>
    </source>
</evidence>
<dbReference type="OrthoDB" id="1930084at2759"/>
<dbReference type="SMART" id="SM00156">
    <property type="entry name" value="PP2Ac"/>
    <property type="match status" value="1"/>
</dbReference>
<proteinExistence type="inferred from homology"/>
<organism evidence="8 9">
    <name type="scientific">Steinernema carpocapsae</name>
    <name type="common">Entomopathogenic nematode</name>
    <dbReference type="NCBI Taxonomy" id="34508"/>
    <lineage>
        <taxon>Eukaryota</taxon>
        <taxon>Metazoa</taxon>
        <taxon>Ecdysozoa</taxon>
        <taxon>Nematoda</taxon>
        <taxon>Chromadorea</taxon>
        <taxon>Rhabditida</taxon>
        <taxon>Tylenchina</taxon>
        <taxon>Panagrolaimomorpha</taxon>
        <taxon>Strongyloidoidea</taxon>
        <taxon>Steinernematidae</taxon>
        <taxon>Steinernema</taxon>
    </lineage>
</organism>
<keyword evidence="2" id="KW-0479">Metal-binding</keyword>
<comment type="caution">
    <text evidence="8">The sequence shown here is derived from an EMBL/GenBank/DDBJ whole genome shotgun (WGS) entry which is preliminary data.</text>
</comment>
<dbReference type="GO" id="GO:0004722">
    <property type="term" value="F:protein serine/threonine phosphatase activity"/>
    <property type="evidence" value="ECO:0007669"/>
    <property type="project" value="UniProtKB-EC"/>
</dbReference>
<evidence type="ECO:0000256" key="3">
    <source>
        <dbReference type="ARBA" id="ARBA00022801"/>
    </source>
</evidence>
<feature type="domain" description="Serine/threonine specific protein phosphatases" evidence="7">
    <location>
        <begin position="351"/>
        <end position="356"/>
    </location>
</feature>
<evidence type="ECO:0000256" key="4">
    <source>
        <dbReference type="ARBA" id="ARBA00023211"/>
    </source>
</evidence>
<keyword evidence="4" id="KW-0464">Manganese</keyword>
<dbReference type="AlphaFoldDB" id="A0A4U8URZ0"/>
<comment type="similarity">
    <text evidence="5">Belongs to the PPP phosphatase family.</text>
</comment>
<dbReference type="GO" id="GO:0046872">
    <property type="term" value="F:metal ion binding"/>
    <property type="evidence" value="ECO:0007669"/>
    <property type="project" value="UniProtKB-KW"/>
</dbReference>
<keyword evidence="9" id="KW-1185">Reference proteome</keyword>